<protein>
    <submittedName>
        <fullName evidence="9">RDD family protein</fullName>
    </submittedName>
</protein>
<evidence type="ECO:0000256" key="5">
    <source>
        <dbReference type="ARBA" id="ARBA00023136"/>
    </source>
</evidence>
<feature type="transmembrane region" description="Helical" evidence="7">
    <location>
        <begin position="132"/>
        <end position="153"/>
    </location>
</feature>
<feature type="region of interest" description="Disordered" evidence="6">
    <location>
        <begin position="1"/>
        <end position="28"/>
    </location>
</feature>
<dbReference type="Proteomes" id="UP000267418">
    <property type="component" value="Unassembled WGS sequence"/>
</dbReference>
<evidence type="ECO:0000256" key="4">
    <source>
        <dbReference type="ARBA" id="ARBA00022989"/>
    </source>
</evidence>
<dbReference type="PANTHER" id="PTHR36115">
    <property type="entry name" value="PROLINE-RICH ANTIGEN HOMOLOG-RELATED"/>
    <property type="match status" value="1"/>
</dbReference>
<dbReference type="AlphaFoldDB" id="A0A431TE26"/>
<comment type="caution">
    <text evidence="9">The sequence shown here is derived from an EMBL/GenBank/DDBJ whole genome shotgun (WGS) entry which is preliminary data.</text>
</comment>
<keyword evidence="5 7" id="KW-0472">Membrane</keyword>
<dbReference type="GO" id="GO:0005886">
    <property type="term" value="C:plasma membrane"/>
    <property type="evidence" value="ECO:0007669"/>
    <property type="project" value="UniProtKB-SubCell"/>
</dbReference>
<evidence type="ECO:0000256" key="2">
    <source>
        <dbReference type="ARBA" id="ARBA00022475"/>
    </source>
</evidence>
<evidence type="ECO:0000256" key="3">
    <source>
        <dbReference type="ARBA" id="ARBA00022692"/>
    </source>
</evidence>
<keyword evidence="2" id="KW-1003">Cell membrane</keyword>
<accession>A0A431TE26</accession>
<dbReference type="InterPro" id="IPR010432">
    <property type="entry name" value="RDD"/>
</dbReference>
<gene>
    <name evidence="9" type="ORF">EJP69_27765</name>
</gene>
<proteinExistence type="predicted"/>
<dbReference type="EMBL" id="RXOE01000011">
    <property type="protein sequence ID" value="RTQ30834.1"/>
    <property type="molecule type" value="Genomic_DNA"/>
</dbReference>
<name>A0A431TE26_9BURK</name>
<dbReference type="Pfam" id="PF06271">
    <property type="entry name" value="RDD"/>
    <property type="match status" value="1"/>
</dbReference>
<organism evidence="9 10">
    <name type="scientific">Variovorax gossypii</name>
    <dbReference type="NCBI Taxonomy" id="1679495"/>
    <lineage>
        <taxon>Bacteria</taxon>
        <taxon>Pseudomonadati</taxon>
        <taxon>Pseudomonadota</taxon>
        <taxon>Betaproteobacteria</taxon>
        <taxon>Burkholderiales</taxon>
        <taxon>Comamonadaceae</taxon>
        <taxon>Variovorax</taxon>
    </lineage>
</organism>
<comment type="subcellular location">
    <subcellularLocation>
        <location evidence="1">Cell membrane</location>
        <topology evidence="1">Multi-pass membrane protein</topology>
    </subcellularLocation>
</comment>
<reference evidence="9 10" key="1">
    <citation type="submission" date="2018-12" db="EMBL/GenBank/DDBJ databases">
        <title>The genome of Variovorax gossypii DSM 100435.</title>
        <authorList>
            <person name="Gao J."/>
            <person name="Sun J."/>
        </authorList>
    </citation>
    <scope>NUCLEOTIDE SEQUENCE [LARGE SCALE GENOMIC DNA]</scope>
    <source>
        <strain evidence="9 10">DSM 100435</strain>
    </source>
</reference>
<evidence type="ECO:0000256" key="7">
    <source>
        <dbReference type="SAM" id="Phobius"/>
    </source>
</evidence>
<dbReference type="PANTHER" id="PTHR36115:SF4">
    <property type="entry name" value="MEMBRANE PROTEIN"/>
    <property type="match status" value="1"/>
</dbReference>
<dbReference type="RefSeq" id="WP_126473561.1">
    <property type="nucleotide sequence ID" value="NZ_RXOE01000011.1"/>
</dbReference>
<evidence type="ECO:0000313" key="9">
    <source>
        <dbReference type="EMBL" id="RTQ30834.1"/>
    </source>
</evidence>
<keyword evidence="3 7" id="KW-0812">Transmembrane</keyword>
<feature type="transmembrane region" description="Helical" evidence="7">
    <location>
        <begin position="76"/>
        <end position="95"/>
    </location>
</feature>
<evidence type="ECO:0000256" key="6">
    <source>
        <dbReference type="SAM" id="MobiDB-lite"/>
    </source>
</evidence>
<feature type="transmembrane region" description="Helical" evidence="7">
    <location>
        <begin position="38"/>
        <end position="56"/>
    </location>
</feature>
<evidence type="ECO:0000259" key="8">
    <source>
        <dbReference type="Pfam" id="PF06271"/>
    </source>
</evidence>
<sequence>MEDQSQDARYAPPQSHVEDVLQPGGAQSGELASRGTRFFAAMLDAGISIAVIWLLSKLTPVNLWEDDGLGMWEPRISSAVAGMVLYLVLHGYLLATRGQTIGKALFRIRIARPDGSQAQIGRILALRDGPMFFTSIWPLLGPIYVLIDCLFIFRASRRCLHDQIADTVVLQA</sequence>
<evidence type="ECO:0000256" key="1">
    <source>
        <dbReference type="ARBA" id="ARBA00004651"/>
    </source>
</evidence>
<keyword evidence="10" id="KW-1185">Reference proteome</keyword>
<keyword evidence="4 7" id="KW-1133">Transmembrane helix</keyword>
<dbReference type="OrthoDB" id="8612316at2"/>
<feature type="domain" description="RDD" evidence="8">
    <location>
        <begin position="32"/>
        <end position="165"/>
    </location>
</feature>
<evidence type="ECO:0000313" key="10">
    <source>
        <dbReference type="Proteomes" id="UP000267418"/>
    </source>
</evidence>
<dbReference type="InterPro" id="IPR051791">
    <property type="entry name" value="Pra-immunoreactive"/>
</dbReference>